<name>A0ABR2PTP4_9ROSI</name>
<dbReference type="Proteomes" id="UP001396334">
    <property type="component" value="Unassembled WGS sequence"/>
</dbReference>
<evidence type="ECO:0000313" key="3">
    <source>
        <dbReference type="Proteomes" id="UP001396334"/>
    </source>
</evidence>
<sequence length="156" mass="17741">MYHDSKKPEAYASEWYSKEKYLASYNHFLQPVRGKKFWLKGLPSILPPKVKVQPGRPKRNKIKSKDEPKKVKSGKMSPTIQQKKALQIKKRAQDAVQSTTANIINVQSSYKRKRPIGIGLYIDLQTGEQILNPGMSSERVGTVPVNVPRKNRAHTS</sequence>
<evidence type="ECO:0000256" key="1">
    <source>
        <dbReference type="SAM" id="MobiDB-lite"/>
    </source>
</evidence>
<comment type="caution">
    <text evidence="2">The sequence shown here is derived from an EMBL/GenBank/DDBJ whole genome shotgun (WGS) entry which is preliminary data.</text>
</comment>
<accession>A0ABR2PTP4</accession>
<gene>
    <name evidence="2" type="ORF">V6N11_044724</name>
</gene>
<proteinExistence type="predicted"/>
<keyword evidence="3" id="KW-1185">Reference proteome</keyword>
<feature type="region of interest" description="Disordered" evidence="1">
    <location>
        <begin position="49"/>
        <end position="82"/>
    </location>
</feature>
<protein>
    <submittedName>
        <fullName evidence="2">Uncharacterized protein</fullName>
    </submittedName>
</protein>
<evidence type="ECO:0000313" key="2">
    <source>
        <dbReference type="EMBL" id="KAK8991824.1"/>
    </source>
</evidence>
<dbReference type="EMBL" id="JBBPBN010000051">
    <property type="protein sequence ID" value="KAK8991824.1"/>
    <property type="molecule type" value="Genomic_DNA"/>
</dbReference>
<organism evidence="2 3">
    <name type="scientific">Hibiscus sabdariffa</name>
    <name type="common">roselle</name>
    <dbReference type="NCBI Taxonomy" id="183260"/>
    <lineage>
        <taxon>Eukaryota</taxon>
        <taxon>Viridiplantae</taxon>
        <taxon>Streptophyta</taxon>
        <taxon>Embryophyta</taxon>
        <taxon>Tracheophyta</taxon>
        <taxon>Spermatophyta</taxon>
        <taxon>Magnoliopsida</taxon>
        <taxon>eudicotyledons</taxon>
        <taxon>Gunneridae</taxon>
        <taxon>Pentapetalae</taxon>
        <taxon>rosids</taxon>
        <taxon>malvids</taxon>
        <taxon>Malvales</taxon>
        <taxon>Malvaceae</taxon>
        <taxon>Malvoideae</taxon>
        <taxon>Hibiscus</taxon>
    </lineage>
</organism>
<reference evidence="2 3" key="1">
    <citation type="journal article" date="2024" name="G3 (Bethesda)">
        <title>Genome assembly of Hibiscus sabdariffa L. provides insights into metabolisms of medicinal natural products.</title>
        <authorList>
            <person name="Kim T."/>
        </authorList>
    </citation>
    <scope>NUCLEOTIDE SEQUENCE [LARGE SCALE GENOMIC DNA]</scope>
    <source>
        <strain evidence="2">TK-2024</strain>
        <tissue evidence="2">Old leaves</tissue>
    </source>
</reference>